<name>A0ABC8RET2_9AQUA</name>
<keyword evidence="1" id="KW-0472">Membrane</keyword>
<feature type="transmembrane region" description="Helical" evidence="1">
    <location>
        <begin position="105"/>
        <end position="121"/>
    </location>
</feature>
<protein>
    <submittedName>
        <fullName evidence="2">Uncharacterized protein</fullName>
    </submittedName>
</protein>
<organism evidence="2 3">
    <name type="scientific">Ilex paraguariensis</name>
    <name type="common">yerba mate</name>
    <dbReference type="NCBI Taxonomy" id="185542"/>
    <lineage>
        <taxon>Eukaryota</taxon>
        <taxon>Viridiplantae</taxon>
        <taxon>Streptophyta</taxon>
        <taxon>Embryophyta</taxon>
        <taxon>Tracheophyta</taxon>
        <taxon>Spermatophyta</taxon>
        <taxon>Magnoliopsida</taxon>
        <taxon>eudicotyledons</taxon>
        <taxon>Gunneridae</taxon>
        <taxon>Pentapetalae</taxon>
        <taxon>asterids</taxon>
        <taxon>campanulids</taxon>
        <taxon>Aquifoliales</taxon>
        <taxon>Aquifoliaceae</taxon>
        <taxon>Ilex</taxon>
    </lineage>
</organism>
<keyword evidence="1" id="KW-1133">Transmembrane helix</keyword>
<dbReference type="AlphaFoldDB" id="A0ABC8RET2"/>
<feature type="transmembrane region" description="Helical" evidence="1">
    <location>
        <begin position="74"/>
        <end position="99"/>
    </location>
</feature>
<evidence type="ECO:0000256" key="1">
    <source>
        <dbReference type="SAM" id="Phobius"/>
    </source>
</evidence>
<dbReference type="Proteomes" id="UP001642360">
    <property type="component" value="Unassembled WGS sequence"/>
</dbReference>
<gene>
    <name evidence="2" type="ORF">ILEXP_LOCUS9105</name>
</gene>
<keyword evidence="3" id="KW-1185">Reference proteome</keyword>
<dbReference type="EMBL" id="CAUOFW020001142">
    <property type="protein sequence ID" value="CAK9141519.1"/>
    <property type="molecule type" value="Genomic_DNA"/>
</dbReference>
<accession>A0ABC8RET2</accession>
<sequence length="141" mass="15887">MERLCERIVIYWMLLVLSCFIRMFLTVSGVKLFCLCVILLTVCPLRSYMGPLPTLCCFLSLHCFLFLPKCLGVCVMFTILVQILVNLIHMLPSASFLVILAPKKVVITIVLLFANTLPVLMSPSRSLPLFLYNTSSSYSCP</sequence>
<proteinExistence type="predicted"/>
<dbReference type="PROSITE" id="PS51257">
    <property type="entry name" value="PROKAR_LIPOPROTEIN"/>
    <property type="match status" value="1"/>
</dbReference>
<feature type="transmembrane region" description="Helical" evidence="1">
    <location>
        <begin position="12"/>
        <end position="42"/>
    </location>
</feature>
<evidence type="ECO:0000313" key="3">
    <source>
        <dbReference type="Proteomes" id="UP001642360"/>
    </source>
</evidence>
<reference evidence="2 3" key="1">
    <citation type="submission" date="2024-02" db="EMBL/GenBank/DDBJ databases">
        <authorList>
            <person name="Vignale AGUSTIN F."/>
            <person name="Sosa J E."/>
            <person name="Modenutti C."/>
        </authorList>
    </citation>
    <scope>NUCLEOTIDE SEQUENCE [LARGE SCALE GENOMIC DNA]</scope>
</reference>
<evidence type="ECO:0000313" key="2">
    <source>
        <dbReference type="EMBL" id="CAK9141519.1"/>
    </source>
</evidence>
<keyword evidence="1" id="KW-0812">Transmembrane</keyword>
<comment type="caution">
    <text evidence="2">The sequence shown here is derived from an EMBL/GenBank/DDBJ whole genome shotgun (WGS) entry which is preliminary data.</text>
</comment>